<protein>
    <submittedName>
        <fullName evidence="1">U4/U6 small nuclear ribonucleoprotein Prp4p</fullName>
    </submittedName>
</protein>
<proteinExistence type="predicted"/>
<dbReference type="Proteomes" id="UP001152531">
    <property type="component" value="Unassembled WGS sequence"/>
</dbReference>
<sequence>MNGLTIINDIGKQIDQTEVPTLDGEVKSWLRKLEEPITYFGEDNYDRRQRLIKLLNERPNTNFQEGIEIEGGIENEGEEDDDDDDEEFYTPGSEDLLQARKNILYKSLTNARTRIRSQQQEYEPNFIKILKHRRVINSKLSKYELYGTQLIPNNKRAISTVKYNKDSSLIACGSWDGNLYILDNNLNKTFQSTPGYHTEKVSGVDWLDNNLITGGNEGTINFWEIGNTKPIKSIKEAHSERITNTLFHPGNEYFISTSFDQTWKLWDYKTSKELMQQEGHSKEVLSASFHPDGSILATGGMDAIGKLWDLRSGKLIENLTSHILPIYSIDWSGNGYQFVTGSGDCSIKVWDLRKLDNRFKNKPQGEIFSIPAHKKLISNVKFYQNSDISRQSLIEEVTDEDDLNPSLLSSNGNFLISSSFDGDIKIWSSDNWIQLANLSTNDKVMNCDISASGKQIVSSSWDKSIKLWSC</sequence>
<comment type="caution">
    <text evidence="1">The sequence shown here is derived from an EMBL/GenBank/DDBJ whole genome shotgun (WGS) entry which is preliminary data.</text>
</comment>
<dbReference type="EMBL" id="CALSDN010000002">
    <property type="protein sequence ID" value="CAH6719898.1"/>
    <property type="molecule type" value="Genomic_DNA"/>
</dbReference>
<keyword evidence="2" id="KW-1185">Reference proteome</keyword>
<gene>
    <name evidence="1" type="ORF">CLIB1444_02S19086</name>
</gene>
<reference evidence="1" key="1">
    <citation type="submission" date="2022-06" db="EMBL/GenBank/DDBJ databases">
        <authorList>
            <person name="Legras J.-L."/>
            <person name="Devillers H."/>
            <person name="Grondin C."/>
        </authorList>
    </citation>
    <scope>NUCLEOTIDE SEQUENCE</scope>
    <source>
        <strain evidence="1">CLIB 1444</strain>
    </source>
</reference>
<organism evidence="1 2">
    <name type="scientific">[Candida] jaroonii</name>
    <dbReference type="NCBI Taxonomy" id="467808"/>
    <lineage>
        <taxon>Eukaryota</taxon>
        <taxon>Fungi</taxon>
        <taxon>Dikarya</taxon>
        <taxon>Ascomycota</taxon>
        <taxon>Saccharomycotina</taxon>
        <taxon>Pichiomycetes</taxon>
        <taxon>Debaryomycetaceae</taxon>
        <taxon>Yamadazyma</taxon>
    </lineage>
</organism>
<name>A0ACA9Y679_9ASCO</name>
<accession>A0ACA9Y679</accession>
<evidence type="ECO:0000313" key="1">
    <source>
        <dbReference type="EMBL" id="CAH6719898.1"/>
    </source>
</evidence>
<keyword evidence="1" id="KW-0687">Ribonucleoprotein</keyword>
<evidence type="ECO:0000313" key="2">
    <source>
        <dbReference type="Proteomes" id="UP001152531"/>
    </source>
</evidence>